<evidence type="ECO:0000259" key="7">
    <source>
        <dbReference type="PROSITE" id="PS51362"/>
    </source>
</evidence>
<dbReference type="GO" id="GO:0008406">
    <property type="term" value="P:gonad development"/>
    <property type="evidence" value="ECO:0007669"/>
    <property type="project" value="InterPro"/>
</dbReference>
<dbReference type="InterPro" id="IPR006799">
    <property type="entry name" value="AMH_N"/>
</dbReference>
<keyword evidence="2" id="KW-0964">Secreted</keyword>
<evidence type="ECO:0000256" key="6">
    <source>
        <dbReference type="SAM" id="MobiDB-lite"/>
    </source>
</evidence>
<dbReference type="Proteomes" id="UP000518266">
    <property type="component" value="Unassembled WGS sequence"/>
</dbReference>
<dbReference type="PROSITE" id="PS51362">
    <property type="entry name" value="TGF_BETA_2"/>
    <property type="match status" value="1"/>
</dbReference>
<feature type="region of interest" description="Disordered" evidence="6">
    <location>
        <begin position="80"/>
        <end position="99"/>
    </location>
</feature>
<dbReference type="PANTHER" id="PTHR15009:SF4">
    <property type="entry name" value="MUELLERIAN-INHIBITING FACTOR"/>
    <property type="match status" value="1"/>
</dbReference>
<feature type="domain" description="TGF-beta family profile" evidence="7">
    <location>
        <begin position="483"/>
        <end position="592"/>
    </location>
</feature>
<dbReference type="Pfam" id="PF00019">
    <property type="entry name" value="TGF_beta"/>
    <property type="match status" value="1"/>
</dbReference>
<keyword evidence="4" id="KW-0221">Differentiation</keyword>
<proteinExistence type="inferred from homology"/>
<dbReference type="GO" id="GO:0008083">
    <property type="term" value="F:growth factor activity"/>
    <property type="evidence" value="ECO:0007669"/>
    <property type="project" value="UniProtKB-KW"/>
</dbReference>
<dbReference type="EMBL" id="JAAKFY010000025">
    <property type="protein sequence ID" value="KAF3834729.1"/>
    <property type="molecule type" value="Genomic_DNA"/>
</dbReference>
<dbReference type="AlphaFoldDB" id="A0A7J5XDE9"/>
<dbReference type="InterPro" id="IPR029034">
    <property type="entry name" value="Cystine-knot_cytokine"/>
</dbReference>
<evidence type="ECO:0000256" key="3">
    <source>
        <dbReference type="ARBA" id="ARBA00022729"/>
    </source>
</evidence>
<evidence type="ECO:0000313" key="9">
    <source>
        <dbReference type="Proteomes" id="UP000518266"/>
    </source>
</evidence>
<reference evidence="8 9" key="1">
    <citation type="submission" date="2020-03" db="EMBL/GenBank/DDBJ databases">
        <title>Dissostichus mawsoni Genome sequencing and assembly.</title>
        <authorList>
            <person name="Park H."/>
        </authorList>
    </citation>
    <scope>NUCLEOTIDE SEQUENCE [LARGE SCALE GENOMIC DNA]</scope>
    <source>
        <strain evidence="8">DM0001</strain>
        <tissue evidence="8">Muscle</tissue>
    </source>
</reference>
<evidence type="ECO:0000313" key="8">
    <source>
        <dbReference type="EMBL" id="KAF3834729.1"/>
    </source>
</evidence>
<evidence type="ECO:0000256" key="2">
    <source>
        <dbReference type="ARBA" id="ARBA00022525"/>
    </source>
</evidence>
<dbReference type="PANTHER" id="PTHR15009">
    <property type="entry name" value="MUELLERIAN-INHIBITING FACTOR"/>
    <property type="match status" value="1"/>
</dbReference>
<dbReference type="InterPro" id="IPR001839">
    <property type="entry name" value="TGF-b_C"/>
</dbReference>
<keyword evidence="9" id="KW-1185">Reference proteome</keyword>
<comment type="subcellular location">
    <subcellularLocation>
        <location evidence="1">Secreted</location>
    </subcellularLocation>
</comment>
<dbReference type="InterPro" id="IPR021203">
    <property type="entry name" value="Muellerian-inhibiting_factor"/>
</dbReference>
<evidence type="ECO:0000256" key="4">
    <source>
        <dbReference type="ARBA" id="ARBA00022782"/>
    </source>
</evidence>
<dbReference type="OrthoDB" id="9893739at2759"/>
<sequence>MIKATYLAARDHVSEKGRWERIPPSLPPELDTFITCDKDRSDHTSSDRQKEDVRGCVLRRSADALLLQALCCPAPLHGRPPARSPSLTEHTFPTTASTVSHPAPHYAPCFVDDIFAALRESVGNDDELTNSSVYQFGVCTASERSSVLLQLAKETRRNHRDGLEVLPPTGVILAEENERGALLLTFDLPQSPLLKPNPVLLLVFESPLTGGNLDVTFTSQSLHPNTQSVCISEKTQYIMLTGKASEGGVHHRWRMSIETKKPDMSKKPKPTRHSYWWKIRKYHQHDSTSAFLWGRRNRNKVFLAFMFLIDMLLNHCQRDAQQHVSLCFSDIPTLHPRPPHRPLFSDPPEFPALQLDSLDSLPPLTLDLSSSDTLLAELINSSSQTIFSFPSWGSMFQVFLGELAMSPALLQEVKQRLQQTVTQVTEVIEMEGEVGCRAAKRLRRLNELSAFPEKEPTAGESQYRAFLLLRALQTVARGYEMQRSLRSTRDSTDNVWAKACGLRNLTVSLCRHFLGPSNAKINNCHGSCTYPLVNPTNHAELLNSHIENGNVQERTPCCVPTAYDPLDVMTFDEHGTSISIQPNIVAKECGCR</sequence>
<accession>A0A7J5XDE9</accession>
<gene>
    <name evidence="8" type="ORF">F7725_027287</name>
</gene>
<dbReference type="GO" id="GO:0005576">
    <property type="term" value="C:extracellular region"/>
    <property type="evidence" value="ECO:0007669"/>
    <property type="project" value="UniProtKB-SubCell"/>
</dbReference>
<comment type="caution">
    <text evidence="8">The sequence shown here is derived from an EMBL/GenBank/DDBJ whole genome shotgun (WGS) entry which is preliminary data.</text>
</comment>
<feature type="compositionally biased region" description="Polar residues" evidence="6">
    <location>
        <begin position="85"/>
        <end position="99"/>
    </location>
</feature>
<dbReference type="Pfam" id="PF04709">
    <property type="entry name" value="AMH_N"/>
    <property type="match status" value="2"/>
</dbReference>
<dbReference type="SUPFAM" id="SSF57501">
    <property type="entry name" value="Cystine-knot cytokines"/>
    <property type="match status" value="1"/>
</dbReference>
<comment type="similarity">
    <text evidence="5">Belongs to the TGF-beta family.</text>
</comment>
<protein>
    <recommendedName>
        <fullName evidence="7">TGF-beta family profile domain-containing protein</fullName>
    </recommendedName>
</protein>
<name>A0A7J5XDE9_DISMA</name>
<keyword evidence="5" id="KW-0339">Growth factor</keyword>
<dbReference type="SMART" id="SM00204">
    <property type="entry name" value="TGFB"/>
    <property type="match status" value="1"/>
</dbReference>
<evidence type="ECO:0000256" key="5">
    <source>
        <dbReference type="RuleBase" id="RU000354"/>
    </source>
</evidence>
<organism evidence="8 9">
    <name type="scientific">Dissostichus mawsoni</name>
    <name type="common">Antarctic cod</name>
    <dbReference type="NCBI Taxonomy" id="36200"/>
    <lineage>
        <taxon>Eukaryota</taxon>
        <taxon>Metazoa</taxon>
        <taxon>Chordata</taxon>
        <taxon>Craniata</taxon>
        <taxon>Vertebrata</taxon>
        <taxon>Euteleostomi</taxon>
        <taxon>Actinopterygii</taxon>
        <taxon>Neopterygii</taxon>
        <taxon>Teleostei</taxon>
        <taxon>Neoteleostei</taxon>
        <taxon>Acanthomorphata</taxon>
        <taxon>Eupercaria</taxon>
        <taxon>Perciformes</taxon>
        <taxon>Notothenioidei</taxon>
        <taxon>Nototheniidae</taxon>
        <taxon>Dissostichus</taxon>
    </lineage>
</organism>
<dbReference type="GO" id="GO:0030154">
    <property type="term" value="P:cell differentiation"/>
    <property type="evidence" value="ECO:0007669"/>
    <property type="project" value="UniProtKB-KW"/>
</dbReference>
<dbReference type="Gene3D" id="2.10.90.10">
    <property type="entry name" value="Cystine-knot cytokines"/>
    <property type="match status" value="1"/>
</dbReference>
<evidence type="ECO:0000256" key="1">
    <source>
        <dbReference type="ARBA" id="ARBA00004613"/>
    </source>
</evidence>
<keyword evidence="3" id="KW-0732">Signal</keyword>